<dbReference type="Proteomes" id="UP000241394">
    <property type="component" value="Chromosome LG3"/>
</dbReference>
<evidence type="ECO:0000259" key="8">
    <source>
        <dbReference type="Pfam" id="PF05697"/>
    </source>
</evidence>
<evidence type="ECO:0000313" key="9">
    <source>
        <dbReference type="EMBL" id="PSS32808.1"/>
    </source>
</evidence>
<dbReference type="GO" id="GO:0003755">
    <property type="term" value="F:peptidyl-prolyl cis-trans isomerase activity"/>
    <property type="evidence" value="ECO:0007669"/>
    <property type="project" value="UniProtKB-KW"/>
</dbReference>
<dbReference type="OMA" id="DKMQVRV"/>
<dbReference type="InterPro" id="IPR008881">
    <property type="entry name" value="Trigger_fac_ribosome-bd_bac"/>
</dbReference>
<dbReference type="STRING" id="1590841.A0A2R6RS06"/>
<name>A0A2R6RS06_ACTCC</name>
<dbReference type="InParanoid" id="A0A2R6RS06"/>
<proteinExistence type="inferred from homology"/>
<dbReference type="AlphaFoldDB" id="A0A2R6RS06"/>
<evidence type="ECO:0000256" key="6">
    <source>
        <dbReference type="ARBA" id="ARBA00023235"/>
    </source>
</evidence>
<dbReference type="FunFam" id="3.30.70.1050:FF:000004">
    <property type="entry name" value="Trigger factor"/>
    <property type="match status" value="1"/>
</dbReference>
<evidence type="ECO:0000256" key="1">
    <source>
        <dbReference type="ARBA" id="ARBA00000971"/>
    </source>
</evidence>
<dbReference type="Gramene" id="PSS32808">
    <property type="protein sequence ID" value="PSS32808"/>
    <property type="gene ID" value="CEY00_Acc03108"/>
</dbReference>
<dbReference type="Pfam" id="PF05697">
    <property type="entry name" value="Trigger_N"/>
    <property type="match status" value="1"/>
</dbReference>
<dbReference type="PANTHER" id="PTHR30560">
    <property type="entry name" value="TRIGGER FACTOR CHAPERONE AND PEPTIDYL-PROLYL CIS/TRANS ISOMERASE"/>
    <property type="match status" value="1"/>
</dbReference>
<evidence type="ECO:0000256" key="7">
    <source>
        <dbReference type="ARBA" id="ARBA00024849"/>
    </source>
</evidence>
<comment type="function">
    <text evidence="7">Involved in protein export. Acts as a chaperone by maintaining the newly synthesized protein in an open conformation. Functions as a peptidyl-prolyl cis-trans isomerase.</text>
</comment>
<dbReference type="EC" id="5.2.1.8" evidence="3"/>
<evidence type="ECO:0000256" key="5">
    <source>
        <dbReference type="ARBA" id="ARBA00023186"/>
    </source>
</evidence>
<organism evidence="9 10">
    <name type="scientific">Actinidia chinensis var. chinensis</name>
    <name type="common">Chinese soft-hair kiwi</name>
    <dbReference type="NCBI Taxonomy" id="1590841"/>
    <lineage>
        <taxon>Eukaryota</taxon>
        <taxon>Viridiplantae</taxon>
        <taxon>Streptophyta</taxon>
        <taxon>Embryophyta</taxon>
        <taxon>Tracheophyta</taxon>
        <taxon>Spermatophyta</taxon>
        <taxon>Magnoliopsida</taxon>
        <taxon>eudicotyledons</taxon>
        <taxon>Gunneridae</taxon>
        <taxon>Pentapetalae</taxon>
        <taxon>asterids</taxon>
        <taxon>Ericales</taxon>
        <taxon>Actinidiaceae</taxon>
        <taxon>Actinidia</taxon>
    </lineage>
</organism>
<keyword evidence="4" id="KW-0697">Rotamase</keyword>
<reference evidence="9 10" key="1">
    <citation type="submission" date="2017-07" db="EMBL/GenBank/DDBJ databases">
        <title>An improved, manually edited Actinidia chinensis var. chinensis (kiwifruit) genome highlights the challenges associated with draft genomes and gene prediction in plants.</title>
        <authorList>
            <person name="Pilkington S."/>
            <person name="Crowhurst R."/>
            <person name="Hilario E."/>
            <person name="Nardozza S."/>
            <person name="Fraser L."/>
            <person name="Peng Y."/>
            <person name="Gunaseelan K."/>
            <person name="Simpson R."/>
            <person name="Tahir J."/>
            <person name="Deroles S."/>
            <person name="Templeton K."/>
            <person name="Luo Z."/>
            <person name="Davy M."/>
            <person name="Cheng C."/>
            <person name="Mcneilage M."/>
            <person name="Scaglione D."/>
            <person name="Liu Y."/>
            <person name="Zhang Q."/>
            <person name="Datson P."/>
            <person name="De Silva N."/>
            <person name="Gardiner S."/>
            <person name="Bassett H."/>
            <person name="Chagne D."/>
            <person name="Mccallum J."/>
            <person name="Dzierzon H."/>
            <person name="Deng C."/>
            <person name="Wang Y.-Y."/>
            <person name="Barron N."/>
            <person name="Manako K."/>
            <person name="Bowen J."/>
            <person name="Foster T."/>
            <person name="Erridge Z."/>
            <person name="Tiffin H."/>
            <person name="Waite C."/>
            <person name="Davies K."/>
            <person name="Grierson E."/>
            <person name="Laing W."/>
            <person name="Kirk R."/>
            <person name="Chen X."/>
            <person name="Wood M."/>
            <person name="Montefiori M."/>
            <person name="Brummell D."/>
            <person name="Schwinn K."/>
            <person name="Catanach A."/>
            <person name="Fullerton C."/>
            <person name="Li D."/>
            <person name="Meiyalaghan S."/>
            <person name="Nieuwenhuizen N."/>
            <person name="Read N."/>
            <person name="Prakash R."/>
            <person name="Hunter D."/>
            <person name="Zhang H."/>
            <person name="Mckenzie M."/>
            <person name="Knabel M."/>
            <person name="Harris A."/>
            <person name="Allan A."/>
            <person name="Chen A."/>
            <person name="Janssen B."/>
            <person name="Plunkett B."/>
            <person name="Dwamena C."/>
            <person name="Voogd C."/>
            <person name="Leif D."/>
            <person name="Lafferty D."/>
            <person name="Souleyre E."/>
            <person name="Varkonyi-Gasic E."/>
            <person name="Gambi F."/>
            <person name="Hanley J."/>
            <person name="Yao J.-L."/>
            <person name="Cheung J."/>
            <person name="David K."/>
            <person name="Warren B."/>
            <person name="Marsh K."/>
            <person name="Snowden K."/>
            <person name="Lin-Wang K."/>
            <person name="Brian L."/>
            <person name="Martinez-Sanchez M."/>
            <person name="Wang M."/>
            <person name="Ileperuma N."/>
            <person name="Macnee N."/>
            <person name="Campin R."/>
            <person name="Mcatee P."/>
            <person name="Drummond R."/>
            <person name="Espley R."/>
            <person name="Ireland H."/>
            <person name="Wu R."/>
            <person name="Atkinson R."/>
            <person name="Karunairetnam S."/>
            <person name="Bulley S."/>
            <person name="Chunkath S."/>
            <person name="Hanley Z."/>
            <person name="Storey R."/>
            <person name="Thrimawithana A."/>
            <person name="Thomson S."/>
            <person name="David C."/>
            <person name="Testolin R."/>
        </authorList>
    </citation>
    <scope>NUCLEOTIDE SEQUENCE [LARGE SCALE GENOMIC DNA]</scope>
    <source>
        <strain evidence="10">cv. Red5</strain>
        <tissue evidence="9">Young leaf</tissue>
    </source>
</reference>
<dbReference type="GO" id="GO:0051083">
    <property type="term" value="P:'de novo' cotranslational protein folding"/>
    <property type="evidence" value="ECO:0007669"/>
    <property type="project" value="TreeGrafter"/>
</dbReference>
<comment type="similarity">
    <text evidence="2">Belongs to the FKBP-type PPIase family. Tig subfamily.</text>
</comment>
<comment type="caution">
    <text evidence="9">The sequence shown here is derived from an EMBL/GenBank/DDBJ whole genome shotgun (WGS) entry which is preliminary data.</text>
</comment>
<dbReference type="EMBL" id="NKQK01000003">
    <property type="protein sequence ID" value="PSS32808.1"/>
    <property type="molecule type" value="Genomic_DNA"/>
</dbReference>
<evidence type="ECO:0000313" key="10">
    <source>
        <dbReference type="Proteomes" id="UP000241394"/>
    </source>
</evidence>
<dbReference type="SUPFAM" id="SSF102735">
    <property type="entry name" value="Trigger factor ribosome-binding domain"/>
    <property type="match status" value="1"/>
</dbReference>
<dbReference type="PANTHER" id="PTHR30560:SF4">
    <property type="entry name" value="OS01G0894700 PROTEIN"/>
    <property type="match status" value="1"/>
</dbReference>
<protein>
    <recommendedName>
        <fullName evidence="3">peptidylprolyl isomerase</fullName>
        <ecNumber evidence="3">5.2.1.8</ecNumber>
    </recommendedName>
</protein>
<dbReference type="Gene3D" id="3.30.70.1050">
    <property type="entry name" value="Trigger factor ribosome-binding domain"/>
    <property type="match status" value="1"/>
</dbReference>
<evidence type="ECO:0000256" key="3">
    <source>
        <dbReference type="ARBA" id="ARBA00013194"/>
    </source>
</evidence>
<keyword evidence="6" id="KW-0413">Isomerase</keyword>
<keyword evidence="5" id="KW-0143">Chaperone</keyword>
<accession>A0A2R6RS06</accession>
<dbReference type="OrthoDB" id="1918792at2759"/>
<dbReference type="GO" id="GO:0044183">
    <property type="term" value="F:protein folding chaperone"/>
    <property type="evidence" value="ECO:0007669"/>
    <property type="project" value="TreeGrafter"/>
</dbReference>
<dbReference type="InterPro" id="IPR005215">
    <property type="entry name" value="Trig_fac"/>
</dbReference>
<keyword evidence="10" id="KW-1185">Reference proteome</keyword>
<dbReference type="InterPro" id="IPR036611">
    <property type="entry name" value="Trigger_fac_ribosome-bd_sf"/>
</dbReference>
<reference evidence="10" key="2">
    <citation type="journal article" date="2018" name="BMC Genomics">
        <title>A manually annotated Actinidia chinensis var. chinensis (kiwifruit) genome highlights the challenges associated with draft genomes and gene prediction in plants.</title>
        <authorList>
            <person name="Pilkington S.M."/>
            <person name="Crowhurst R."/>
            <person name="Hilario E."/>
            <person name="Nardozza S."/>
            <person name="Fraser L."/>
            <person name="Peng Y."/>
            <person name="Gunaseelan K."/>
            <person name="Simpson R."/>
            <person name="Tahir J."/>
            <person name="Deroles S.C."/>
            <person name="Templeton K."/>
            <person name="Luo Z."/>
            <person name="Davy M."/>
            <person name="Cheng C."/>
            <person name="McNeilage M."/>
            <person name="Scaglione D."/>
            <person name="Liu Y."/>
            <person name="Zhang Q."/>
            <person name="Datson P."/>
            <person name="De Silva N."/>
            <person name="Gardiner S.E."/>
            <person name="Bassett H."/>
            <person name="Chagne D."/>
            <person name="McCallum J."/>
            <person name="Dzierzon H."/>
            <person name="Deng C."/>
            <person name="Wang Y.Y."/>
            <person name="Barron L."/>
            <person name="Manako K."/>
            <person name="Bowen J."/>
            <person name="Foster T.M."/>
            <person name="Erridge Z.A."/>
            <person name="Tiffin H."/>
            <person name="Waite C.N."/>
            <person name="Davies K.M."/>
            <person name="Grierson E.P."/>
            <person name="Laing W.A."/>
            <person name="Kirk R."/>
            <person name="Chen X."/>
            <person name="Wood M."/>
            <person name="Montefiori M."/>
            <person name="Brummell D.A."/>
            <person name="Schwinn K.E."/>
            <person name="Catanach A."/>
            <person name="Fullerton C."/>
            <person name="Li D."/>
            <person name="Meiyalaghan S."/>
            <person name="Nieuwenhuizen N."/>
            <person name="Read N."/>
            <person name="Prakash R."/>
            <person name="Hunter D."/>
            <person name="Zhang H."/>
            <person name="McKenzie M."/>
            <person name="Knabel M."/>
            <person name="Harris A."/>
            <person name="Allan A.C."/>
            <person name="Gleave A."/>
            <person name="Chen A."/>
            <person name="Janssen B.J."/>
            <person name="Plunkett B."/>
            <person name="Ampomah-Dwamena C."/>
            <person name="Voogd C."/>
            <person name="Leif D."/>
            <person name="Lafferty D."/>
            <person name="Souleyre E.J.F."/>
            <person name="Varkonyi-Gasic E."/>
            <person name="Gambi F."/>
            <person name="Hanley J."/>
            <person name="Yao J.L."/>
            <person name="Cheung J."/>
            <person name="David K.M."/>
            <person name="Warren B."/>
            <person name="Marsh K."/>
            <person name="Snowden K.C."/>
            <person name="Lin-Wang K."/>
            <person name="Brian L."/>
            <person name="Martinez-Sanchez M."/>
            <person name="Wang M."/>
            <person name="Ileperuma N."/>
            <person name="Macnee N."/>
            <person name="Campin R."/>
            <person name="McAtee P."/>
            <person name="Drummond R.S.M."/>
            <person name="Espley R.V."/>
            <person name="Ireland H.S."/>
            <person name="Wu R."/>
            <person name="Atkinson R.G."/>
            <person name="Karunairetnam S."/>
            <person name="Bulley S."/>
            <person name="Chunkath S."/>
            <person name="Hanley Z."/>
            <person name="Storey R."/>
            <person name="Thrimawithana A.H."/>
            <person name="Thomson S."/>
            <person name="David C."/>
            <person name="Testolin R."/>
            <person name="Huang H."/>
            <person name="Hellens R.P."/>
            <person name="Schaffer R.J."/>
        </authorList>
    </citation>
    <scope>NUCLEOTIDE SEQUENCE [LARGE SCALE GENOMIC DNA]</scope>
    <source>
        <strain evidence="10">cv. Red5</strain>
    </source>
</reference>
<dbReference type="GO" id="GO:0043022">
    <property type="term" value="F:ribosome binding"/>
    <property type="evidence" value="ECO:0007669"/>
    <property type="project" value="TreeGrafter"/>
</dbReference>
<gene>
    <name evidence="9" type="ORF">CEY00_Acc03108</name>
</gene>
<evidence type="ECO:0000256" key="4">
    <source>
        <dbReference type="ARBA" id="ARBA00023110"/>
    </source>
</evidence>
<dbReference type="GO" id="GO:0015031">
    <property type="term" value="P:protein transport"/>
    <property type="evidence" value="ECO:0007669"/>
    <property type="project" value="InterPro"/>
</dbReference>
<comment type="catalytic activity">
    <reaction evidence="1">
        <text>[protein]-peptidylproline (omega=180) = [protein]-peptidylproline (omega=0)</text>
        <dbReference type="Rhea" id="RHEA:16237"/>
        <dbReference type="Rhea" id="RHEA-COMP:10747"/>
        <dbReference type="Rhea" id="RHEA-COMP:10748"/>
        <dbReference type="ChEBI" id="CHEBI:83833"/>
        <dbReference type="ChEBI" id="CHEBI:83834"/>
        <dbReference type="EC" id="5.2.1.8"/>
    </reaction>
</comment>
<feature type="domain" description="Trigger factor ribosome-binding bacterial" evidence="8">
    <location>
        <begin position="92"/>
        <end position="214"/>
    </location>
</feature>
<sequence>MATAMMMTMSQFQPSTFTSRSLYKHAQTSHNAMSINLCTLEHNISGRLLNLCNSSRRVLRSLSKPISAVGSGLEVSTDPNDNSITIKNAKIIEESRDNDKLQLRVDLTGIDTQKVFDRVLIELARSAPPIPGFRRQKGGKTTKVPKSFLLQVLGEERVTKFVIQEIVSSTMVDYVKKENLNVKDSKINTIQTEKELELSFAPGKEFGFNATLELEISEAETVSP</sequence>
<evidence type="ECO:0000256" key="2">
    <source>
        <dbReference type="ARBA" id="ARBA00005464"/>
    </source>
</evidence>
<dbReference type="GO" id="GO:0043335">
    <property type="term" value="P:protein unfolding"/>
    <property type="evidence" value="ECO:0007669"/>
    <property type="project" value="TreeGrafter"/>
</dbReference>